<feature type="chain" id="PRO_5020289406" evidence="3">
    <location>
        <begin position="26"/>
        <end position="183"/>
    </location>
</feature>
<keyword evidence="5" id="KW-1185">Reference proteome</keyword>
<evidence type="ECO:0000256" key="2">
    <source>
        <dbReference type="SAM" id="Phobius"/>
    </source>
</evidence>
<evidence type="ECO:0000256" key="3">
    <source>
        <dbReference type="SAM" id="SignalP"/>
    </source>
</evidence>
<feature type="transmembrane region" description="Helical" evidence="2">
    <location>
        <begin position="41"/>
        <end position="61"/>
    </location>
</feature>
<accession>A0A4P9WGQ6</accession>
<proteinExistence type="predicted"/>
<organism evidence="4 5">
    <name type="scientific">Blyttiomyces helicus</name>
    <dbReference type="NCBI Taxonomy" id="388810"/>
    <lineage>
        <taxon>Eukaryota</taxon>
        <taxon>Fungi</taxon>
        <taxon>Fungi incertae sedis</taxon>
        <taxon>Chytridiomycota</taxon>
        <taxon>Chytridiomycota incertae sedis</taxon>
        <taxon>Chytridiomycetes</taxon>
        <taxon>Chytridiomycetes incertae sedis</taxon>
        <taxon>Blyttiomyces</taxon>
    </lineage>
</organism>
<evidence type="ECO:0000313" key="5">
    <source>
        <dbReference type="Proteomes" id="UP000269721"/>
    </source>
</evidence>
<gene>
    <name evidence="4" type="ORF">BDK51DRAFT_30608</name>
</gene>
<feature type="compositionally biased region" description="Polar residues" evidence="1">
    <location>
        <begin position="88"/>
        <end position="97"/>
    </location>
</feature>
<dbReference type="EMBL" id="KZ994815">
    <property type="protein sequence ID" value="RKO91991.1"/>
    <property type="molecule type" value="Genomic_DNA"/>
</dbReference>
<dbReference type="AlphaFoldDB" id="A0A4P9WGQ6"/>
<evidence type="ECO:0000313" key="4">
    <source>
        <dbReference type="EMBL" id="RKO91991.1"/>
    </source>
</evidence>
<evidence type="ECO:0000256" key="1">
    <source>
        <dbReference type="SAM" id="MobiDB-lite"/>
    </source>
</evidence>
<keyword evidence="3" id="KW-0732">Signal</keyword>
<feature type="signal peptide" evidence="3">
    <location>
        <begin position="1"/>
        <end position="25"/>
    </location>
</feature>
<keyword evidence="2" id="KW-0812">Transmembrane</keyword>
<sequence length="183" mass="20264">MALPFALPHALLFALLLALPGICSCLPHWTLTRALPHGLALFPQLFLNIFFITRVLTVPPLRGRCCPFSKPPPNSPTRERLSRRSGRTGVQPTPNGITPNLIPRVSHALNWRKASTQWETLSAWPRDWKWATHNSHTYGTRKTIGLEHSRLGSADFTAIYPSAANGTLGEDGGVMKEIRAAKE</sequence>
<feature type="region of interest" description="Disordered" evidence="1">
    <location>
        <begin position="67"/>
        <end position="97"/>
    </location>
</feature>
<dbReference type="Proteomes" id="UP000269721">
    <property type="component" value="Unassembled WGS sequence"/>
</dbReference>
<name>A0A4P9WGQ6_9FUNG</name>
<keyword evidence="2" id="KW-1133">Transmembrane helix</keyword>
<reference evidence="5" key="1">
    <citation type="journal article" date="2018" name="Nat. Microbiol.">
        <title>Leveraging single-cell genomics to expand the fungal tree of life.</title>
        <authorList>
            <person name="Ahrendt S.R."/>
            <person name="Quandt C.A."/>
            <person name="Ciobanu D."/>
            <person name="Clum A."/>
            <person name="Salamov A."/>
            <person name="Andreopoulos B."/>
            <person name="Cheng J.F."/>
            <person name="Woyke T."/>
            <person name="Pelin A."/>
            <person name="Henrissat B."/>
            <person name="Reynolds N.K."/>
            <person name="Benny G.L."/>
            <person name="Smith M.E."/>
            <person name="James T.Y."/>
            <person name="Grigoriev I.V."/>
        </authorList>
    </citation>
    <scope>NUCLEOTIDE SEQUENCE [LARGE SCALE GENOMIC DNA]</scope>
</reference>
<keyword evidence="2" id="KW-0472">Membrane</keyword>
<protein>
    <submittedName>
        <fullName evidence="4">Uncharacterized protein</fullName>
    </submittedName>
</protein>